<evidence type="ECO:0000313" key="13">
    <source>
        <dbReference type="Proteomes" id="UP000019335"/>
    </source>
</evidence>
<dbReference type="Gene3D" id="1.10.760.10">
    <property type="entry name" value="Cytochrome c-like domain"/>
    <property type="match status" value="1"/>
</dbReference>
<comment type="caution">
    <text evidence="12">The sequence shown here is derived from an EMBL/GenBank/DDBJ whole genome shotgun (WGS) entry which is preliminary data.</text>
</comment>
<keyword evidence="10" id="KW-0732">Signal</keyword>
<dbReference type="PANTHER" id="PTHR34688:SF2">
    <property type="entry name" value="CYTOCHROME C6, CHLOROPLASTIC"/>
    <property type="match status" value="1"/>
</dbReference>
<evidence type="ECO:0000259" key="11">
    <source>
        <dbReference type="PROSITE" id="PS51007"/>
    </source>
</evidence>
<dbReference type="PROSITE" id="PS51007">
    <property type="entry name" value="CYTC"/>
    <property type="match status" value="1"/>
</dbReference>
<feature type="domain" description="Cytochrome c" evidence="11">
    <location>
        <begin position="89"/>
        <end position="182"/>
    </location>
</feature>
<evidence type="ECO:0000256" key="5">
    <source>
        <dbReference type="ARBA" id="ARBA00022982"/>
    </source>
</evidence>
<dbReference type="InterPro" id="IPR009056">
    <property type="entry name" value="Cyt_c-like_dom"/>
</dbReference>
<evidence type="ECO:0000256" key="9">
    <source>
        <dbReference type="SAM" id="MobiDB-lite"/>
    </source>
</evidence>
<dbReference type="GO" id="GO:0009055">
    <property type="term" value="F:electron transfer activity"/>
    <property type="evidence" value="ECO:0007669"/>
    <property type="project" value="InterPro"/>
</dbReference>
<dbReference type="Proteomes" id="UP000019335">
    <property type="component" value="Chromosome 5"/>
</dbReference>
<evidence type="ECO:0000256" key="3">
    <source>
        <dbReference type="ARBA" id="ARBA00022617"/>
    </source>
</evidence>
<evidence type="ECO:0000256" key="2">
    <source>
        <dbReference type="ARBA" id="ARBA00022448"/>
    </source>
</evidence>
<feature type="signal peptide" evidence="10">
    <location>
        <begin position="1"/>
        <end position="29"/>
    </location>
</feature>
<keyword evidence="13" id="KW-1185">Reference proteome</keyword>
<evidence type="ECO:0000256" key="7">
    <source>
        <dbReference type="ARBA" id="ARBA00023078"/>
    </source>
</evidence>
<protein>
    <submittedName>
        <fullName evidence="12">Cytochrome class i</fullName>
    </submittedName>
</protein>
<proteinExistence type="inferred from homology"/>
<accession>W7TX03</accession>
<keyword evidence="6 8" id="KW-0408">Iron</keyword>
<feature type="chain" id="PRO_5004901226" evidence="10">
    <location>
        <begin position="30"/>
        <end position="187"/>
    </location>
</feature>
<keyword evidence="5" id="KW-0249">Electron transport</keyword>
<feature type="compositionally biased region" description="Low complexity" evidence="9">
    <location>
        <begin position="41"/>
        <end position="55"/>
    </location>
</feature>
<evidence type="ECO:0000313" key="12">
    <source>
        <dbReference type="EMBL" id="EWM28008.1"/>
    </source>
</evidence>
<evidence type="ECO:0000256" key="1">
    <source>
        <dbReference type="ARBA" id="ARBA00009650"/>
    </source>
</evidence>
<dbReference type="EMBL" id="AZIL01000356">
    <property type="protein sequence ID" value="EWM28008.1"/>
    <property type="molecule type" value="Genomic_DNA"/>
</dbReference>
<feature type="region of interest" description="Disordered" evidence="9">
    <location>
        <begin position="35"/>
        <end position="58"/>
    </location>
</feature>
<dbReference type="Pfam" id="PF00034">
    <property type="entry name" value="Cytochrom_C"/>
    <property type="match status" value="1"/>
</dbReference>
<keyword evidence="7" id="KW-0793">Thylakoid</keyword>
<dbReference type="SUPFAM" id="SSF46626">
    <property type="entry name" value="Cytochrome c"/>
    <property type="match status" value="1"/>
</dbReference>
<reference evidence="12 13" key="1">
    <citation type="journal article" date="2014" name="Mol. Plant">
        <title>Chromosome Scale Genome Assembly and Transcriptome Profiling of Nannochloropsis gaditana in Nitrogen Depletion.</title>
        <authorList>
            <person name="Corteggiani Carpinelli E."/>
            <person name="Telatin A."/>
            <person name="Vitulo N."/>
            <person name="Forcato C."/>
            <person name="D'Angelo M."/>
            <person name="Schiavon R."/>
            <person name="Vezzi A."/>
            <person name="Giacometti G.M."/>
            <person name="Morosinotto T."/>
            <person name="Valle G."/>
        </authorList>
    </citation>
    <scope>NUCLEOTIDE SEQUENCE [LARGE SCALE GENOMIC DNA]</scope>
    <source>
        <strain evidence="12 13">B-31</strain>
    </source>
</reference>
<dbReference type="InterPro" id="IPR023655">
    <property type="entry name" value="Cyt_C6"/>
</dbReference>
<dbReference type="PANTHER" id="PTHR34688">
    <property type="entry name" value="CYTOCHROME C6, CHLOROPLASTIC"/>
    <property type="match status" value="1"/>
</dbReference>
<sequence>MALRRCLPKSTAVLAVVGLLSMCLSHSTAFILPARTPQPPKATSTTTSTKSLAPSRTDPISRNQVKWYRVASVLALILLPTAHNSPAHAFDAKGARLFENNCASCHVAGTNIIGYARGKTLKEEALSKYKFNTRASIVNLLTEGKGVMPKYSSYTRKNGDVVPAKLTEQEMGQVADYVLEQAKAGWK</sequence>
<evidence type="ECO:0000256" key="6">
    <source>
        <dbReference type="ARBA" id="ARBA00023004"/>
    </source>
</evidence>
<organism evidence="12 13">
    <name type="scientific">Nannochloropsis gaditana</name>
    <dbReference type="NCBI Taxonomy" id="72520"/>
    <lineage>
        <taxon>Eukaryota</taxon>
        <taxon>Sar</taxon>
        <taxon>Stramenopiles</taxon>
        <taxon>Ochrophyta</taxon>
        <taxon>Eustigmatophyceae</taxon>
        <taxon>Eustigmatales</taxon>
        <taxon>Monodopsidaceae</taxon>
        <taxon>Nannochloropsis</taxon>
    </lineage>
</organism>
<dbReference type="GO" id="GO:0020037">
    <property type="term" value="F:heme binding"/>
    <property type="evidence" value="ECO:0007669"/>
    <property type="project" value="InterPro"/>
</dbReference>
<dbReference type="InterPro" id="IPR036909">
    <property type="entry name" value="Cyt_c-like_dom_sf"/>
</dbReference>
<keyword evidence="2" id="KW-0813">Transport</keyword>
<gene>
    <name evidence="12" type="ORF">Naga_100008g137</name>
</gene>
<dbReference type="AlphaFoldDB" id="W7TX03"/>
<keyword evidence="3 8" id="KW-0349">Heme</keyword>
<comment type="similarity">
    <text evidence="1">Belongs to the cytochrome c family. PetJ subfamily.</text>
</comment>
<keyword evidence="4 8" id="KW-0479">Metal-binding</keyword>
<dbReference type="OrthoDB" id="1930491at2759"/>
<evidence type="ECO:0000256" key="8">
    <source>
        <dbReference type="PROSITE-ProRule" id="PRU00433"/>
    </source>
</evidence>
<evidence type="ECO:0000256" key="4">
    <source>
        <dbReference type="ARBA" id="ARBA00022723"/>
    </source>
</evidence>
<evidence type="ECO:0000256" key="10">
    <source>
        <dbReference type="SAM" id="SignalP"/>
    </source>
</evidence>
<dbReference type="GO" id="GO:0005506">
    <property type="term" value="F:iron ion binding"/>
    <property type="evidence" value="ECO:0007669"/>
    <property type="project" value="InterPro"/>
</dbReference>
<name>W7TX03_9STRA</name>